<reference evidence="1 2" key="1">
    <citation type="submission" date="2017-09" db="EMBL/GenBank/DDBJ databases">
        <authorList>
            <person name="Ehlers B."/>
            <person name="Leendertz F.H."/>
        </authorList>
    </citation>
    <scope>NUCLEOTIDE SEQUENCE [LARGE SCALE GENOMIC DNA]</scope>
    <source>
        <strain evidence="1 2">DSM 27208</strain>
    </source>
</reference>
<accession>A0A285NXB8</accession>
<evidence type="ECO:0000313" key="1">
    <source>
        <dbReference type="EMBL" id="SNZ12291.1"/>
    </source>
</evidence>
<name>A0A285NXB8_NATPI</name>
<dbReference type="OrthoDB" id="156248at2157"/>
<organism evidence="1 2">
    <name type="scientific">Natronoarchaeum philippinense</name>
    <dbReference type="NCBI Taxonomy" id="558529"/>
    <lineage>
        <taxon>Archaea</taxon>
        <taxon>Methanobacteriati</taxon>
        <taxon>Methanobacteriota</taxon>
        <taxon>Stenosarchaea group</taxon>
        <taxon>Halobacteria</taxon>
        <taxon>Halobacteriales</taxon>
        <taxon>Natronoarchaeaceae</taxon>
    </lineage>
</organism>
<keyword evidence="2" id="KW-1185">Reference proteome</keyword>
<dbReference type="RefSeq" id="WP_097008553.1">
    <property type="nucleotide sequence ID" value="NZ_OBEJ01000002.1"/>
</dbReference>
<evidence type="ECO:0000313" key="2">
    <source>
        <dbReference type="Proteomes" id="UP000219453"/>
    </source>
</evidence>
<dbReference type="PANTHER" id="PTHR35519:SF2">
    <property type="entry name" value="PH DOMAIN PROTEIN"/>
    <property type="match status" value="1"/>
</dbReference>
<gene>
    <name evidence="1" type="ORF">SAMN06269185_1594</name>
</gene>
<proteinExistence type="predicted"/>
<dbReference type="PANTHER" id="PTHR35519">
    <property type="entry name" value="MEMBRANE PROTEINS"/>
    <property type="match status" value="1"/>
</dbReference>
<sequence length="132" mass="14114">MEHETAVEDIETEIEDAILGGEAAAIQRIRGVGAVLDDAFRVPGTEMRFGLDPVVSALPVAGDWTMALISLYVVAEAINLGVPRHVLARMVLNIGIDATIGSVPVLGTLFDAGWKANRRNVELVEEHVDADV</sequence>
<dbReference type="Proteomes" id="UP000219453">
    <property type="component" value="Unassembled WGS sequence"/>
</dbReference>
<dbReference type="AlphaFoldDB" id="A0A285NXB8"/>
<evidence type="ECO:0008006" key="3">
    <source>
        <dbReference type="Google" id="ProtNLM"/>
    </source>
</evidence>
<dbReference type="EMBL" id="OBEJ01000002">
    <property type="protein sequence ID" value="SNZ12291.1"/>
    <property type="molecule type" value="Genomic_DNA"/>
</dbReference>
<dbReference type="Pfam" id="PF13430">
    <property type="entry name" value="DUF4112"/>
    <property type="match status" value="1"/>
</dbReference>
<protein>
    <recommendedName>
        <fullName evidence="3">DUF4112 domain-containing protein</fullName>
    </recommendedName>
</protein>
<dbReference type="InterPro" id="IPR025187">
    <property type="entry name" value="DUF4112"/>
</dbReference>